<evidence type="ECO:0000313" key="2">
    <source>
        <dbReference type="EMBL" id="TSC92657.1"/>
    </source>
</evidence>
<feature type="non-terminal residue" evidence="2">
    <location>
        <position position="1"/>
    </location>
</feature>
<dbReference type="Pfam" id="PF01936">
    <property type="entry name" value="NYN"/>
    <property type="match status" value="1"/>
</dbReference>
<dbReference type="AlphaFoldDB" id="A0A554LIG9"/>
<accession>A0A554LIG9</accession>
<name>A0A554LIG9_9BACT</name>
<dbReference type="Proteomes" id="UP000315689">
    <property type="component" value="Unassembled WGS sequence"/>
</dbReference>
<dbReference type="EMBL" id="VMGK01000018">
    <property type="protein sequence ID" value="TSC92657.1"/>
    <property type="molecule type" value="Genomic_DNA"/>
</dbReference>
<organism evidence="2 3">
    <name type="scientific">Candidatus Berkelbacteria bacterium Licking1014_7</name>
    <dbReference type="NCBI Taxonomy" id="2017147"/>
    <lineage>
        <taxon>Bacteria</taxon>
        <taxon>Candidatus Berkelbacteria</taxon>
    </lineage>
</organism>
<sequence length="95" mass="10423">CDADLVLQATRDAYENNFKKAIIITSDGDYASLVKCLKEKDKLSVILSPSIKKKCSILLKRTNANIVYLNDKKSILGAQNEKAPGKDKTSQGSFS</sequence>
<evidence type="ECO:0000259" key="1">
    <source>
        <dbReference type="Pfam" id="PF01936"/>
    </source>
</evidence>
<dbReference type="Gene3D" id="3.40.50.1010">
    <property type="entry name" value="5'-nuclease"/>
    <property type="match status" value="1"/>
</dbReference>
<feature type="domain" description="NYN" evidence="1">
    <location>
        <begin position="2"/>
        <end position="51"/>
    </location>
</feature>
<dbReference type="InterPro" id="IPR021139">
    <property type="entry name" value="NYN"/>
</dbReference>
<dbReference type="GO" id="GO:0004540">
    <property type="term" value="F:RNA nuclease activity"/>
    <property type="evidence" value="ECO:0007669"/>
    <property type="project" value="InterPro"/>
</dbReference>
<comment type="caution">
    <text evidence="2">The sequence shown here is derived from an EMBL/GenBank/DDBJ whole genome shotgun (WGS) entry which is preliminary data.</text>
</comment>
<proteinExistence type="predicted"/>
<reference evidence="2 3" key="1">
    <citation type="submission" date="2017-07" db="EMBL/GenBank/DDBJ databases">
        <title>Mechanisms for carbon and nitrogen cycling indicate functional differentiation within the Candidate Phyla Radiation.</title>
        <authorList>
            <person name="Danczak R.E."/>
            <person name="Johnston M.D."/>
            <person name="Kenah C."/>
            <person name="Slattery M."/>
            <person name="Wrighton K.C."/>
            <person name="Wilkins M.J."/>
        </authorList>
    </citation>
    <scope>NUCLEOTIDE SEQUENCE [LARGE SCALE GENOMIC DNA]</scope>
    <source>
        <strain evidence="2">Licking1014_7</strain>
    </source>
</reference>
<evidence type="ECO:0000313" key="3">
    <source>
        <dbReference type="Proteomes" id="UP000315689"/>
    </source>
</evidence>
<gene>
    <name evidence="2" type="ORF">CEN89_587</name>
</gene>
<protein>
    <recommendedName>
        <fullName evidence="1">NYN domain-containing protein</fullName>
    </recommendedName>
</protein>